<protein>
    <submittedName>
        <fullName evidence="1">Uncharacterized protein</fullName>
    </submittedName>
</protein>
<reference evidence="2" key="1">
    <citation type="journal article" date="2019" name="Int. J. Syst. Evol. Microbiol.">
        <title>The Global Catalogue of Microorganisms (GCM) 10K type strain sequencing project: providing services to taxonomists for standard genome sequencing and annotation.</title>
        <authorList>
            <consortium name="The Broad Institute Genomics Platform"/>
            <consortium name="The Broad Institute Genome Sequencing Center for Infectious Disease"/>
            <person name="Wu L."/>
            <person name="Ma J."/>
        </authorList>
    </citation>
    <scope>NUCLEOTIDE SEQUENCE [LARGE SCALE GENOMIC DNA]</scope>
    <source>
        <strain evidence="2">CCUG 48316</strain>
    </source>
</reference>
<gene>
    <name evidence="1" type="ORF">ACFQE0_04670</name>
</gene>
<evidence type="ECO:0000313" key="2">
    <source>
        <dbReference type="Proteomes" id="UP001596292"/>
    </source>
</evidence>
<organism evidence="1 2">
    <name type="scientific">Methylobacterium komagatae</name>
    <dbReference type="NCBI Taxonomy" id="374425"/>
    <lineage>
        <taxon>Bacteria</taxon>
        <taxon>Pseudomonadati</taxon>
        <taxon>Pseudomonadota</taxon>
        <taxon>Alphaproteobacteria</taxon>
        <taxon>Hyphomicrobiales</taxon>
        <taxon>Methylobacteriaceae</taxon>
        <taxon>Methylobacterium</taxon>
    </lineage>
</organism>
<accession>A0ABW2BFS7</accession>
<sequence length="79" mass="9040">MPHSIFIRESNGDVRRPPELIAHDIDSVALANRLVRSIAKSGRVNGFDPVTGERWFKQKESIFHVYRLHVGARDHGCFE</sequence>
<dbReference type="Proteomes" id="UP001596292">
    <property type="component" value="Unassembled WGS sequence"/>
</dbReference>
<name>A0ABW2BFS7_9HYPH</name>
<keyword evidence="2" id="KW-1185">Reference proteome</keyword>
<dbReference type="RefSeq" id="WP_378967542.1">
    <property type="nucleotide sequence ID" value="NZ_JBHSWN010000001.1"/>
</dbReference>
<comment type="caution">
    <text evidence="1">The sequence shown here is derived from an EMBL/GenBank/DDBJ whole genome shotgun (WGS) entry which is preliminary data.</text>
</comment>
<proteinExistence type="predicted"/>
<dbReference type="EMBL" id="JBHSWN010000001">
    <property type="protein sequence ID" value="MFC6788982.1"/>
    <property type="molecule type" value="Genomic_DNA"/>
</dbReference>
<evidence type="ECO:0000313" key="1">
    <source>
        <dbReference type="EMBL" id="MFC6788982.1"/>
    </source>
</evidence>